<evidence type="ECO:0000313" key="1">
    <source>
        <dbReference type="Ensembl" id="ENSMCSP00000021935.1"/>
    </source>
</evidence>
<dbReference type="Proteomes" id="UP000694560">
    <property type="component" value="Unplaced"/>
</dbReference>
<proteinExistence type="predicted"/>
<evidence type="ECO:0000313" key="2">
    <source>
        <dbReference type="Proteomes" id="UP000694560"/>
    </source>
</evidence>
<name>A0A8C5UK83_9PASS</name>
<dbReference type="AlphaFoldDB" id="A0A8C5UK83"/>
<accession>A0A8C5UK83</accession>
<sequence>MHLQLAVMTELKGISFSYNFLDYLYNLVRNLGRAVRGHSIVSSHNCAGDVCYLCQRGIEQCLFSQNWGPTLTNYNLFFAPQTNQSYARAKFSEQPSPNVLPRPLSHWVLGFF</sequence>
<keyword evidence="2" id="KW-1185">Reference proteome</keyword>
<dbReference type="Ensembl" id="ENSMCST00000022495.1">
    <property type="protein sequence ID" value="ENSMCSP00000021935.1"/>
    <property type="gene ID" value="ENSMCSG00000015317.1"/>
</dbReference>
<organism evidence="1 2">
    <name type="scientific">Malurus cyaneus samueli</name>
    <dbReference type="NCBI Taxonomy" id="2593467"/>
    <lineage>
        <taxon>Eukaryota</taxon>
        <taxon>Metazoa</taxon>
        <taxon>Chordata</taxon>
        <taxon>Craniata</taxon>
        <taxon>Vertebrata</taxon>
        <taxon>Euteleostomi</taxon>
        <taxon>Archelosauria</taxon>
        <taxon>Archosauria</taxon>
        <taxon>Dinosauria</taxon>
        <taxon>Saurischia</taxon>
        <taxon>Theropoda</taxon>
        <taxon>Coelurosauria</taxon>
        <taxon>Aves</taxon>
        <taxon>Neognathae</taxon>
        <taxon>Neoaves</taxon>
        <taxon>Telluraves</taxon>
        <taxon>Australaves</taxon>
        <taxon>Passeriformes</taxon>
        <taxon>Meliphagoidea</taxon>
        <taxon>Maluridae</taxon>
        <taxon>Malurus</taxon>
    </lineage>
</organism>
<protein>
    <submittedName>
        <fullName evidence="1">Uncharacterized protein</fullName>
    </submittedName>
</protein>
<reference evidence="1" key="2">
    <citation type="submission" date="2025-09" db="UniProtKB">
        <authorList>
            <consortium name="Ensembl"/>
        </authorList>
    </citation>
    <scope>IDENTIFICATION</scope>
</reference>
<reference evidence="1" key="1">
    <citation type="submission" date="2025-08" db="UniProtKB">
        <authorList>
            <consortium name="Ensembl"/>
        </authorList>
    </citation>
    <scope>IDENTIFICATION</scope>
</reference>
<dbReference type="OrthoDB" id="6358215at2759"/>